<dbReference type="InterPro" id="IPR003593">
    <property type="entry name" value="AAA+_ATPase"/>
</dbReference>
<dbReference type="Pfam" id="PF08402">
    <property type="entry name" value="TOBE_2"/>
    <property type="match status" value="1"/>
</dbReference>
<feature type="domain" description="ABC transporter" evidence="9">
    <location>
        <begin position="10"/>
        <end position="242"/>
    </location>
</feature>
<name>A0A097ERH2_9GAMM</name>
<dbReference type="PROSITE" id="PS50893">
    <property type="entry name" value="ABC_TRANSPORTER_2"/>
    <property type="match status" value="1"/>
</dbReference>
<dbReference type="EC" id="7.6.2.11" evidence="8"/>
<dbReference type="PANTHER" id="PTHR42781">
    <property type="entry name" value="SPERMIDINE/PUTRESCINE IMPORT ATP-BINDING PROTEIN POTA"/>
    <property type="match status" value="1"/>
</dbReference>
<dbReference type="NCBIfam" id="TIGR01187">
    <property type="entry name" value="potA"/>
    <property type="match status" value="1"/>
</dbReference>
<dbReference type="Pfam" id="PF00005">
    <property type="entry name" value="ABC_tran"/>
    <property type="match status" value="1"/>
</dbReference>
<evidence type="ECO:0000256" key="3">
    <source>
        <dbReference type="ARBA" id="ARBA00022519"/>
    </source>
</evidence>
<dbReference type="InterPro" id="IPR017871">
    <property type="entry name" value="ABC_transporter-like_CS"/>
</dbReference>
<dbReference type="eggNOG" id="COG3842">
    <property type="taxonomic scope" value="Bacteria"/>
</dbReference>
<dbReference type="InterPro" id="IPR013611">
    <property type="entry name" value="Transp-assoc_OB_typ2"/>
</dbReference>
<dbReference type="SUPFAM" id="SSF52540">
    <property type="entry name" value="P-loop containing nucleoside triphosphate hydrolases"/>
    <property type="match status" value="1"/>
</dbReference>
<dbReference type="AlphaFoldDB" id="A0A097ERH2"/>
<sequence>MNKVSKKPIVSIKNISKQFEDGLLAVDSVNLDVYPKEFFSLLGGSGSGKSTLLRMLAGFEKPTDGKIIIDGVDMSTTPPYKRPVNMMFQSYALFPHMTIKQNIMFGLKQEKSLNKEDIEKATDRALKIIKMDHLAKRKPHQLSGGQRQRVALARCLAKRPKLILLDEPLSALDKNLRDQMQFELVDIQEQTGSTFIMVTHDQEEAMTMSTRIGIMTDGWLEQVSTPSEIYEFPKSKFVANFIGKSTIFEGRVEEVSRTRSVITSEQANTTFVLQRNIEAIEDQEIWIGLRPEKIVISKEVPEDYNPQNPINCIKGKVEDIAYMGGLSTYHVRTANGIIKSTDFNIERNADHPSWGDEVYLTWESQNIMVLYS</sequence>
<dbReference type="EMBL" id="CP009574">
    <property type="protein sequence ID" value="AIT10142.1"/>
    <property type="molecule type" value="Genomic_DNA"/>
</dbReference>
<comment type="catalytic activity">
    <reaction evidence="8">
        <text>ATP + H2O + polyamine-[polyamine-binding protein]Side 1 = ADP + phosphate + polyamineSide 2 + [polyamine-binding protein]Side 1.</text>
        <dbReference type="EC" id="7.6.2.11"/>
    </reaction>
</comment>
<dbReference type="GO" id="GO:0043190">
    <property type="term" value="C:ATP-binding cassette (ABC) transporter complex"/>
    <property type="evidence" value="ECO:0007669"/>
    <property type="project" value="InterPro"/>
</dbReference>
<dbReference type="FunFam" id="3.40.50.300:FF:000133">
    <property type="entry name" value="Spermidine/putrescine import ATP-binding protein PotA"/>
    <property type="match status" value="1"/>
</dbReference>
<dbReference type="SMART" id="SM00382">
    <property type="entry name" value="AAA"/>
    <property type="match status" value="1"/>
</dbReference>
<protein>
    <recommendedName>
        <fullName evidence="8">Spermidine/putrescine import ATP-binding protein PotA</fullName>
        <ecNumber evidence="8">7.6.2.11</ecNumber>
    </recommendedName>
</protein>
<keyword evidence="6 8" id="KW-1278">Translocase</keyword>
<dbReference type="Gene3D" id="3.40.50.300">
    <property type="entry name" value="P-loop containing nucleotide triphosphate hydrolases"/>
    <property type="match status" value="1"/>
</dbReference>
<evidence type="ECO:0000256" key="5">
    <source>
        <dbReference type="ARBA" id="ARBA00022840"/>
    </source>
</evidence>
<dbReference type="GO" id="GO:0005524">
    <property type="term" value="F:ATP binding"/>
    <property type="evidence" value="ECO:0007669"/>
    <property type="project" value="UniProtKB-KW"/>
</dbReference>
<dbReference type="GO" id="GO:0015847">
    <property type="term" value="P:putrescine transport"/>
    <property type="evidence" value="ECO:0007669"/>
    <property type="project" value="UniProtKB-ARBA"/>
</dbReference>
<evidence type="ECO:0000256" key="1">
    <source>
        <dbReference type="ARBA" id="ARBA00022448"/>
    </source>
</evidence>
<dbReference type="STRING" id="1547445.LO80_09280"/>
<comment type="subunit">
    <text evidence="8">The complex is composed of two ATP-binding proteins (PotA), two transmembrane proteins (PotB and PotC) and a solute-binding protein (PotD).</text>
</comment>
<evidence type="ECO:0000256" key="4">
    <source>
        <dbReference type="ARBA" id="ARBA00022741"/>
    </source>
</evidence>
<evidence type="ECO:0000259" key="9">
    <source>
        <dbReference type="PROSITE" id="PS50893"/>
    </source>
</evidence>
<dbReference type="PANTHER" id="PTHR42781:SF5">
    <property type="entry name" value="PUTRESCINE TRANSPORT ATP-BINDING PROTEIN POTG"/>
    <property type="match status" value="1"/>
</dbReference>
<dbReference type="HOGENOM" id="CLU_000604_1_1_6"/>
<evidence type="ECO:0000256" key="2">
    <source>
        <dbReference type="ARBA" id="ARBA00022475"/>
    </source>
</evidence>
<proteinExistence type="inferred from homology"/>
<dbReference type="InterPro" id="IPR027417">
    <property type="entry name" value="P-loop_NTPase"/>
</dbReference>
<keyword evidence="2 8" id="KW-1003">Cell membrane</keyword>
<evidence type="ECO:0000256" key="7">
    <source>
        <dbReference type="ARBA" id="ARBA00023136"/>
    </source>
</evidence>
<keyword evidence="11" id="KW-1185">Reference proteome</keyword>
<evidence type="ECO:0000313" key="10">
    <source>
        <dbReference type="EMBL" id="AIT10142.1"/>
    </source>
</evidence>
<gene>
    <name evidence="8" type="primary">potA</name>
    <name evidence="10" type="ORF">LO80_09280</name>
</gene>
<comment type="function">
    <text evidence="8">Part of the ABC transporter complex PotABCD involved in spermidine/putrescine import. Responsible for energy coupling to the transport system.</text>
</comment>
<reference evidence="10 11" key="1">
    <citation type="submission" date="2014-10" db="EMBL/GenBank/DDBJ databases">
        <title>Whole genome sequence of Francisella endociliophora strain FSC1006, isolated from a laboratory culture of the marine ciliate Euplotes raikovi.</title>
        <authorList>
            <person name="Granberg M."/>
            <person name="Backman S."/>
            <person name="Lundmark E."/>
            <person name="Nilsson E."/>
            <person name="Karlsson E."/>
            <person name="Thelaus J."/>
            <person name="Ohrman C."/>
            <person name="Larkeryd A."/>
            <person name="Stenberg P."/>
        </authorList>
    </citation>
    <scope>NUCLEOTIDE SEQUENCE [LARGE SCALE GENOMIC DNA]</scope>
    <source>
        <strain evidence="10 11">FSC1006</strain>
    </source>
</reference>
<keyword evidence="3" id="KW-0997">Cell inner membrane</keyword>
<dbReference type="OrthoDB" id="9802264at2"/>
<evidence type="ECO:0000313" key="11">
    <source>
        <dbReference type="Proteomes" id="UP000029672"/>
    </source>
</evidence>
<dbReference type="GO" id="GO:0015417">
    <property type="term" value="F:ABC-type polyamine transporter activity"/>
    <property type="evidence" value="ECO:0007669"/>
    <property type="project" value="UniProtKB-EC"/>
</dbReference>
<keyword evidence="4 8" id="KW-0547">Nucleotide-binding</keyword>
<dbReference type="RefSeq" id="WP_040010516.1">
    <property type="nucleotide sequence ID" value="NZ_CP009574.1"/>
</dbReference>
<evidence type="ECO:0000256" key="8">
    <source>
        <dbReference type="RuleBase" id="RU364083"/>
    </source>
</evidence>
<dbReference type="Gene3D" id="2.40.50.100">
    <property type="match status" value="1"/>
</dbReference>
<dbReference type="InterPro" id="IPR005893">
    <property type="entry name" value="PotA-like"/>
</dbReference>
<dbReference type="KEGG" id="frf:LO80_09280"/>
<accession>A0A097ERH2</accession>
<organism evidence="10 11">
    <name type="scientific">Candidatus Francisella endociliophora</name>
    <dbReference type="NCBI Taxonomy" id="653937"/>
    <lineage>
        <taxon>Bacteria</taxon>
        <taxon>Pseudomonadati</taxon>
        <taxon>Pseudomonadota</taxon>
        <taxon>Gammaproteobacteria</taxon>
        <taxon>Thiotrichales</taxon>
        <taxon>Francisellaceae</taxon>
        <taxon>Francisella</taxon>
    </lineage>
</organism>
<dbReference type="InterPro" id="IPR003439">
    <property type="entry name" value="ABC_transporter-like_ATP-bd"/>
</dbReference>
<dbReference type="GO" id="GO:0016887">
    <property type="term" value="F:ATP hydrolysis activity"/>
    <property type="evidence" value="ECO:0007669"/>
    <property type="project" value="InterPro"/>
</dbReference>
<keyword evidence="5 8" id="KW-0067">ATP-binding</keyword>
<dbReference type="InterPro" id="IPR008995">
    <property type="entry name" value="Mo/tungstate-bd_C_term_dom"/>
</dbReference>
<keyword evidence="1 8" id="KW-0813">Transport</keyword>
<dbReference type="InterPro" id="IPR050093">
    <property type="entry name" value="ABC_SmlMolc_Importer"/>
</dbReference>
<dbReference type="SUPFAM" id="SSF50331">
    <property type="entry name" value="MOP-like"/>
    <property type="match status" value="1"/>
</dbReference>
<dbReference type="PROSITE" id="PS00211">
    <property type="entry name" value="ABC_TRANSPORTER_1"/>
    <property type="match status" value="1"/>
</dbReference>
<dbReference type="Proteomes" id="UP000029672">
    <property type="component" value="Chromosome"/>
</dbReference>
<keyword evidence="7 8" id="KW-0472">Membrane</keyword>
<comment type="similarity">
    <text evidence="8">Belongs to the ABC transporter superfamily. Spermidine/putrescine importer (TC 3.A.1.11.1) family.</text>
</comment>
<evidence type="ECO:0000256" key="6">
    <source>
        <dbReference type="ARBA" id="ARBA00022967"/>
    </source>
</evidence>